<evidence type="ECO:0000256" key="1">
    <source>
        <dbReference type="SAM" id="MobiDB-lite"/>
    </source>
</evidence>
<dbReference type="PANTHER" id="PTHR43649">
    <property type="entry name" value="ARABINOSE-BINDING PROTEIN-RELATED"/>
    <property type="match status" value="1"/>
</dbReference>
<keyword evidence="4" id="KW-1185">Reference proteome</keyword>
<protein>
    <submittedName>
        <fullName evidence="3">ABC transporter substrate-binding protein</fullName>
    </submittedName>
</protein>
<comment type="caution">
    <text evidence="3">The sequence shown here is derived from an EMBL/GenBank/DDBJ whole genome shotgun (WGS) entry which is preliminary data.</text>
</comment>
<reference evidence="3 4" key="1">
    <citation type="submission" date="2021-03" db="EMBL/GenBank/DDBJ databases">
        <title>Antimicrobial resistance genes in bacteria isolated from Japanese honey, and their potential for conferring macrolide and lincosamide resistance in the American foulbrood pathogen Paenibacillus larvae.</title>
        <authorList>
            <person name="Okamoto M."/>
            <person name="Kumagai M."/>
            <person name="Kanamori H."/>
            <person name="Takamatsu D."/>
        </authorList>
    </citation>
    <scope>NUCLEOTIDE SEQUENCE [LARGE SCALE GENOMIC DNA]</scope>
    <source>
        <strain evidence="3 4">J42TS3</strain>
    </source>
</reference>
<feature type="signal peptide" evidence="2">
    <location>
        <begin position="1"/>
        <end position="34"/>
    </location>
</feature>
<dbReference type="PANTHER" id="PTHR43649:SF12">
    <property type="entry name" value="DIACETYLCHITOBIOSE BINDING PROTEIN DASA"/>
    <property type="match status" value="1"/>
</dbReference>
<dbReference type="Gene3D" id="3.40.190.10">
    <property type="entry name" value="Periplasmic binding protein-like II"/>
    <property type="match status" value="1"/>
</dbReference>
<dbReference type="Proteomes" id="UP000679992">
    <property type="component" value="Unassembled WGS sequence"/>
</dbReference>
<sequence length="501" mass="56314">MMKRGFGKLRKAVTVSLAAALTLGLLAGCSGGKAADKQEEKVLRIGVLYGSTDDSWFRQQYTDIFEYTNKNIKIEIVPAVDNNQYRYNDGTEPYVQPDYLESMKKIMTGSNPVDVVVADTGTLKQLIQENLLKQLDPMIQEDKFDTTDYVPSVIDGIKDLGEGNIFALAPSFSSSALYYNKKIFTDAGVEPPTDKSTWDDIFAKARLVAKGEGKDRVYGFSFNRYKGNDPFWDMQYTYVGGLQLKTFDDKAENMTVSSPQWVKVWETISKLAKDKIIPDSNSGMNDNEVWTAVSSDLFLSGKVAMTIGESNYVNEVADANNNASKIKNFTPVDWDVVTVPVHPEKPDVGGNIYLSNTFSINSSAPNADTAWDYIKFINGEEYAKLKSRSNTYEMVSRKSYIQPKQGLSYNIQAFYLLKPLPPTNPKDDKMMADKPGLYNVTNMGRTYFQQVLENKKTPDEALKEWAEKGNKMLQEIKLNPKTQFQEDGTPFVPDESGNIRY</sequence>
<keyword evidence="2" id="KW-0732">Signal</keyword>
<organism evidence="3 4">
    <name type="scientific">Paenibacillus vini</name>
    <dbReference type="NCBI Taxonomy" id="1476024"/>
    <lineage>
        <taxon>Bacteria</taxon>
        <taxon>Bacillati</taxon>
        <taxon>Bacillota</taxon>
        <taxon>Bacilli</taxon>
        <taxon>Bacillales</taxon>
        <taxon>Paenibacillaceae</taxon>
        <taxon>Paenibacillus</taxon>
    </lineage>
</organism>
<dbReference type="PROSITE" id="PS51257">
    <property type="entry name" value="PROKAR_LIPOPROTEIN"/>
    <property type="match status" value="1"/>
</dbReference>
<dbReference type="InterPro" id="IPR006059">
    <property type="entry name" value="SBP"/>
</dbReference>
<gene>
    <name evidence="3" type="ORF">J42TS3_08140</name>
</gene>
<dbReference type="Pfam" id="PF01547">
    <property type="entry name" value="SBP_bac_1"/>
    <property type="match status" value="1"/>
</dbReference>
<feature type="region of interest" description="Disordered" evidence="1">
    <location>
        <begin position="482"/>
        <end position="501"/>
    </location>
</feature>
<proteinExistence type="predicted"/>
<dbReference type="EMBL" id="BOSL01000002">
    <property type="protein sequence ID" value="GIP51779.1"/>
    <property type="molecule type" value="Genomic_DNA"/>
</dbReference>
<dbReference type="RefSeq" id="WP_211019764.1">
    <property type="nucleotide sequence ID" value="NZ_BOSL01000002.1"/>
</dbReference>
<evidence type="ECO:0000313" key="3">
    <source>
        <dbReference type="EMBL" id="GIP51779.1"/>
    </source>
</evidence>
<feature type="chain" id="PRO_5046023777" evidence="2">
    <location>
        <begin position="35"/>
        <end position="501"/>
    </location>
</feature>
<evidence type="ECO:0000313" key="4">
    <source>
        <dbReference type="Proteomes" id="UP000679992"/>
    </source>
</evidence>
<name>A0ABQ4M708_9BACL</name>
<dbReference type="InterPro" id="IPR050490">
    <property type="entry name" value="Bact_solute-bd_prot1"/>
</dbReference>
<dbReference type="SUPFAM" id="SSF53850">
    <property type="entry name" value="Periplasmic binding protein-like II"/>
    <property type="match status" value="1"/>
</dbReference>
<accession>A0ABQ4M708</accession>
<evidence type="ECO:0000256" key="2">
    <source>
        <dbReference type="SAM" id="SignalP"/>
    </source>
</evidence>